<evidence type="ECO:0000256" key="1">
    <source>
        <dbReference type="SAM" id="MobiDB-lite"/>
    </source>
</evidence>
<dbReference type="Gramene" id="Solyc07g008210.3.1">
    <property type="protein sequence ID" value="Solyc07g008210.3.1"/>
    <property type="gene ID" value="Solyc07g008210.3"/>
</dbReference>
<reference evidence="2" key="2">
    <citation type="submission" date="2019-01" db="UniProtKB">
        <authorList>
            <consortium name="EnsemblPlants"/>
        </authorList>
    </citation>
    <scope>IDENTIFICATION</scope>
    <source>
        <strain evidence="2">cv. Heinz 1706</strain>
    </source>
</reference>
<dbReference type="PANTHER" id="PTHR26312">
    <property type="entry name" value="TETRATRICOPEPTIDE REPEAT PROTEIN 5"/>
    <property type="match status" value="1"/>
</dbReference>
<dbReference type="EnsemblPlants" id="Solyc07g008210.3.1">
    <property type="protein sequence ID" value="Solyc07g008210.3.1"/>
    <property type="gene ID" value="Solyc07g008210.3"/>
</dbReference>
<evidence type="ECO:0000313" key="3">
    <source>
        <dbReference type="Proteomes" id="UP000004994"/>
    </source>
</evidence>
<keyword evidence="3" id="KW-1185">Reference proteome</keyword>
<feature type="region of interest" description="Disordered" evidence="1">
    <location>
        <begin position="120"/>
        <end position="146"/>
    </location>
</feature>
<sequence>MMLLRSSSSPLLKQQHYSCLPQEPKKYLSTLIVSSLSQLEYNSIQKKMSRASSESDLNSSNSCCMALHNLQLPITFDEEDKEDEVGLTNGLMLLSNSGLEMTERHEVEEEKHTRAVEQLVVDGGGSGGDGSGKKCGGDGDGDGDSDGDSFEYSTDLYYTKMIQADPGNSLLLGNYARFLKEVSGNMVKAEEYCERAILANPSDGNVLSFYADLIWRAHKDVPRANNYFHKALKVAPNDCYVLASYAHFLWDVEDEEMKKKKEYSVAYATNVGLRESYGNGFIMDGCNEF</sequence>
<dbReference type="Gene3D" id="1.25.40.10">
    <property type="entry name" value="Tetratricopeptide repeat domain"/>
    <property type="match status" value="1"/>
</dbReference>
<reference evidence="2" key="1">
    <citation type="journal article" date="2012" name="Nature">
        <title>The tomato genome sequence provides insights into fleshy fruit evolution.</title>
        <authorList>
            <consortium name="Tomato Genome Consortium"/>
        </authorList>
    </citation>
    <scope>NUCLEOTIDE SEQUENCE [LARGE SCALE GENOMIC DNA]</scope>
    <source>
        <strain evidence="2">cv. Heinz 1706</strain>
    </source>
</reference>
<organism evidence="2">
    <name type="scientific">Solanum lycopersicum</name>
    <name type="common">Tomato</name>
    <name type="synonym">Lycopersicon esculentum</name>
    <dbReference type="NCBI Taxonomy" id="4081"/>
    <lineage>
        <taxon>Eukaryota</taxon>
        <taxon>Viridiplantae</taxon>
        <taxon>Streptophyta</taxon>
        <taxon>Embryophyta</taxon>
        <taxon>Tracheophyta</taxon>
        <taxon>Spermatophyta</taxon>
        <taxon>Magnoliopsida</taxon>
        <taxon>eudicotyledons</taxon>
        <taxon>Gunneridae</taxon>
        <taxon>Pentapetalae</taxon>
        <taxon>asterids</taxon>
        <taxon>lamiids</taxon>
        <taxon>Solanales</taxon>
        <taxon>Solanaceae</taxon>
        <taxon>Solanoideae</taxon>
        <taxon>Solaneae</taxon>
        <taxon>Solanum</taxon>
        <taxon>Solanum subgen. Lycopersicon</taxon>
    </lineage>
</organism>
<dbReference type="OMA" id="LIWRTHK"/>
<dbReference type="PANTHER" id="PTHR26312:SF180">
    <property type="match status" value="1"/>
</dbReference>
<dbReference type="SUPFAM" id="SSF48452">
    <property type="entry name" value="TPR-like"/>
    <property type="match status" value="1"/>
</dbReference>
<proteinExistence type="predicted"/>
<dbReference type="Proteomes" id="UP000004994">
    <property type="component" value="Chromosome 7"/>
</dbReference>
<dbReference type="PaxDb" id="4081-Solyc07g008210.2.1"/>
<evidence type="ECO:0000313" key="2">
    <source>
        <dbReference type="EnsemblPlants" id="Solyc07g008210.3.1"/>
    </source>
</evidence>
<accession>A0A3Q7H7V3</accession>
<dbReference type="InterPro" id="IPR011990">
    <property type="entry name" value="TPR-like_helical_dom_sf"/>
</dbReference>
<dbReference type="AlphaFoldDB" id="A0A3Q7H7V3"/>
<protein>
    <submittedName>
        <fullName evidence="2">Uncharacterized protein</fullName>
    </submittedName>
</protein>
<name>A0A3Q7H7V3_SOLLC</name>
<dbReference type="InParanoid" id="A0A3Q7H7V3"/>